<dbReference type="EMBL" id="JAPZBU010000005">
    <property type="protein sequence ID" value="KAJ5403404.1"/>
    <property type="molecule type" value="Genomic_DNA"/>
</dbReference>
<evidence type="ECO:0000259" key="6">
    <source>
        <dbReference type="Pfam" id="PF04991"/>
    </source>
</evidence>
<dbReference type="AlphaFoldDB" id="A0A9W9W4M0"/>
<evidence type="ECO:0000256" key="2">
    <source>
        <dbReference type="ARBA" id="ARBA00022692"/>
    </source>
</evidence>
<feature type="domain" description="LicD/FKTN/FKRP nucleotidyltransferase" evidence="6">
    <location>
        <begin position="231"/>
        <end position="269"/>
    </location>
</feature>
<evidence type="ECO:0000256" key="3">
    <source>
        <dbReference type="ARBA" id="ARBA00022989"/>
    </source>
</evidence>
<evidence type="ECO:0000313" key="8">
    <source>
        <dbReference type="Proteomes" id="UP001147747"/>
    </source>
</evidence>
<keyword evidence="3" id="KW-1133">Transmembrane helix</keyword>
<dbReference type="PANTHER" id="PTHR15407:SF32">
    <property type="entry name" value="PROTEIN (MNN4), PUTATIVE (AFU_ORTHOLOGUE AFUA_1G03790)-RELATED"/>
    <property type="match status" value="1"/>
</dbReference>
<keyword evidence="4" id="KW-0472">Membrane</keyword>
<name>A0A9W9W4M0_9EURO</name>
<dbReference type="RefSeq" id="XP_056490646.1">
    <property type="nucleotide sequence ID" value="XM_056627912.1"/>
</dbReference>
<reference evidence="7" key="1">
    <citation type="submission" date="2022-12" db="EMBL/GenBank/DDBJ databases">
        <authorList>
            <person name="Petersen C."/>
        </authorList>
    </citation>
    <scope>NUCLEOTIDE SEQUENCE</scope>
    <source>
        <strain evidence="7">IBT 29677</strain>
    </source>
</reference>
<evidence type="ECO:0000256" key="1">
    <source>
        <dbReference type="ARBA" id="ARBA00004167"/>
    </source>
</evidence>
<keyword evidence="8" id="KW-1185">Reference proteome</keyword>
<comment type="caution">
    <text evidence="7">The sequence shown here is derived from an EMBL/GenBank/DDBJ whole genome shotgun (WGS) entry which is preliminary data.</text>
</comment>
<accession>A0A9W9W4M0</accession>
<comment type="subcellular location">
    <subcellularLocation>
        <location evidence="1">Membrane</location>
        <topology evidence="1">Single-pass membrane protein</topology>
    </subcellularLocation>
</comment>
<keyword evidence="5" id="KW-0732">Signal</keyword>
<dbReference type="GO" id="GO:0016020">
    <property type="term" value="C:membrane"/>
    <property type="evidence" value="ECO:0007669"/>
    <property type="project" value="UniProtKB-SubCell"/>
</dbReference>
<reference evidence="7" key="2">
    <citation type="journal article" date="2023" name="IMA Fungus">
        <title>Comparative genomic study of the Penicillium genus elucidates a diverse pangenome and 15 lateral gene transfer events.</title>
        <authorList>
            <person name="Petersen C."/>
            <person name="Sorensen T."/>
            <person name="Nielsen M.R."/>
            <person name="Sondergaard T.E."/>
            <person name="Sorensen J.L."/>
            <person name="Fitzpatrick D.A."/>
            <person name="Frisvad J.C."/>
            <person name="Nielsen K.L."/>
        </authorList>
    </citation>
    <scope>NUCLEOTIDE SEQUENCE</scope>
    <source>
        <strain evidence="7">IBT 29677</strain>
    </source>
</reference>
<dbReference type="GO" id="GO:0009100">
    <property type="term" value="P:glycoprotein metabolic process"/>
    <property type="evidence" value="ECO:0007669"/>
    <property type="project" value="UniProtKB-ARBA"/>
</dbReference>
<evidence type="ECO:0000256" key="5">
    <source>
        <dbReference type="SAM" id="SignalP"/>
    </source>
</evidence>
<evidence type="ECO:0000256" key="4">
    <source>
        <dbReference type="ARBA" id="ARBA00023136"/>
    </source>
</evidence>
<dbReference type="Proteomes" id="UP001147747">
    <property type="component" value="Unassembled WGS sequence"/>
</dbReference>
<dbReference type="OrthoDB" id="444255at2759"/>
<proteinExistence type="predicted"/>
<keyword evidence="2" id="KW-0812">Transmembrane</keyword>
<dbReference type="PANTHER" id="PTHR15407">
    <property type="entry name" value="FUKUTIN-RELATED"/>
    <property type="match status" value="1"/>
</dbReference>
<dbReference type="InterPro" id="IPR007074">
    <property type="entry name" value="LicD/FKTN/FKRP_NTP_transf"/>
</dbReference>
<protein>
    <recommendedName>
        <fullName evidence="6">LicD/FKTN/FKRP nucleotidyltransferase domain-containing protein</fullName>
    </recommendedName>
</protein>
<evidence type="ECO:0000313" key="7">
    <source>
        <dbReference type="EMBL" id="KAJ5403404.1"/>
    </source>
</evidence>
<dbReference type="Pfam" id="PF04991">
    <property type="entry name" value="LicD"/>
    <property type="match status" value="2"/>
</dbReference>
<feature type="chain" id="PRO_5040962658" description="LicD/FKTN/FKRP nucleotidyltransferase domain-containing protein" evidence="5">
    <location>
        <begin position="20"/>
        <end position="322"/>
    </location>
</feature>
<gene>
    <name evidence="7" type="ORF">N7509_003275</name>
</gene>
<dbReference type="GeneID" id="81366892"/>
<feature type="domain" description="LicD/FKTN/FKRP nucleotidyltransferase" evidence="6">
    <location>
        <begin position="120"/>
        <end position="220"/>
    </location>
</feature>
<sequence>MRFMTPALLGLVGLASAVALPASGTATAPIEAVETGNSSPDVTPDSKEIPTKFTDVREKIVKEYKNVDEIPTAKYFTESNFHYHYDGRFADKQLPEEKVIPYLSALIQTYLSTMESIGAETWIMHGTLLAWWWNQKIFPWDNDLDVQISEPTIHFLADYYNMTEHHFEIPDGEAEGRKYLLEINQHYAVKDYRDRLNVIDARWIDMSSGLFIDITAVRKDDTKESGWLMCKDHHTYQQDQIWPLRESYFEDVPAKIPYAYVELLKEEYGAKSLTNGDFHDHHFNDKTKIWDEVKKQAKRFLPRALGGGKPKSIRSLGIRQYA</sequence>
<feature type="signal peptide" evidence="5">
    <location>
        <begin position="1"/>
        <end position="19"/>
    </location>
</feature>
<dbReference type="InterPro" id="IPR009644">
    <property type="entry name" value="FKTN/MNN4/W02B3.4-1"/>
</dbReference>
<organism evidence="7 8">
    <name type="scientific">Penicillium cosmopolitanum</name>
    <dbReference type="NCBI Taxonomy" id="1131564"/>
    <lineage>
        <taxon>Eukaryota</taxon>
        <taxon>Fungi</taxon>
        <taxon>Dikarya</taxon>
        <taxon>Ascomycota</taxon>
        <taxon>Pezizomycotina</taxon>
        <taxon>Eurotiomycetes</taxon>
        <taxon>Eurotiomycetidae</taxon>
        <taxon>Eurotiales</taxon>
        <taxon>Aspergillaceae</taxon>
        <taxon>Penicillium</taxon>
    </lineage>
</organism>